<dbReference type="GO" id="GO:0020037">
    <property type="term" value="F:heme binding"/>
    <property type="evidence" value="ECO:0007669"/>
    <property type="project" value="InterPro"/>
</dbReference>
<dbReference type="Gene3D" id="1.10.630.10">
    <property type="entry name" value="Cytochrome P450"/>
    <property type="match status" value="1"/>
</dbReference>
<sequence>MESLYNTTSNHAQLVLEYIGGYGNGLVIFPTVLAAAVVLIILRHNDTAASSFPIANPKKWFELSTSRSVLDFALAGREVLLSAREKFGPKPFRIHTDMGTFIMLRPEHGEEVRNDPCFSVDAPAIEGHPTKPKLRRRSLKNVLRSLAHQSVTQMWKSVVLGDEIKRVISKMSARIFVGPNLSNNERWLELVVNYGNNSIEGVRRLRLWPRVLKSLAVHLIPKCRNLQAQVKEAWDFLMLAVVAMGTTVDLITQALVDTLRHPELIQPLREEAVAAISDGGWKKTLLYNMKLLDSVLNESQRLKPNQISSMFRQALVDVTLSDGMKIPKGHQVVVSTDRMRDPSIYENPEVFDGYRFIRMREEGQEAANQLVTTSINHLGFGHGEHGCPGRFFAANEAKIVISQLLLKYDMRLESDAEPVLLRFGFAEEADPNLKVLVKRREEEIAL</sequence>
<feature type="binding site" description="axial binding residue" evidence="8">
    <location>
        <position position="387"/>
    </location>
    <ligand>
        <name>heme</name>
        <dbReference type="ChEBI" id="CHEBI:30413"/>
    </ligand>
    <ligandPart>
        <name>Fe</name>
        <dbReference type="ChEBI" id="CHEBI:18248"/>
    </ligandPart>
</feature>
<dbReference type="PROSITE" id="PS00086">
    <property type="entry name" value="CYTOCHROME_P450"/>
    <property type="match status" value="1"/>
</dbReference>
<keyword evidence="6 8" id="KW-0408">Iron</keyword>
<evidence type="ECO:0000256" key="10">
    <source>
        <dbReference type="SAM" id="Phobius"/>
    </source>
</evidence>
<gene>
    <name evidence="11" type="ORF">CMUS01_15942</name>
</gene>
<keyword evidence="4 8" id="KW-0479">Metal-binding</keyword>
<evidence type="ECO:0000256" key="8">
    <source>
        <dbReference type="PIRSR" id="PIRSR602403-1"/>
    </source>
</evidence>
<dbReference type="SUPFAM" id="SSF48264">
    <property type="entry name" value="Cytochrome P450"/>
    <property type="match status" value="1"/>
</dbReference>
<dbReference type="InterPro" id="IPR036396">
    <property type="entry name" value="Cyt_P450_sf"/>
</dbReference>
<evidence type="ECO:0000313" key="12">
    <source>
        <dbReference type="Proteomes" id="UP000639643"/>
    </source>
</evidence>
<evidence type="ECO:0000313" key="11">
    <source>
        <dbReference type="EMBL" id="KAF6795342.1"/>
    </source>
</evidence>
<evidence type="ECO:0000256" key="3">
    <source>
        <dbReference type="ARBA" id="ARBA00022617"/>
    </source>
</evidence>
<evidence type="ECO:0000256" key="1">
    <source>
        <dbReference type="ARBA" id="ARBA00001971"/>
    </source>
</evidence>
<dbReference type="InterPro" id="IPR001128">
    <property type="entry name" value="Cyt_P450"/>
</dbReference>
<dbReference type="OrthoDB" id="1844152at2759"/>
<dbReference type="EMBL" id="WIGM01001516">
    <property type="protein sequence ID" value="KAF6795342.1"/>
    <property type="molecule type" value="Genomic_DNA"/>
</dbReference>
<comment type="caution">
    <text evidence="11">The sequence shown here is derived from an EMBL/GenBank/DDBJ whole genome shotgun (WGS) entry which is preliminary data.</text>
</comment>
<evidence type="ECO:0000256" key="6">
    <source>
        <dbReference type="ARBA" id="ARBA00023004"/>
    </source>
</evidence>
<keyword evidence="3 8" id="KW-0349">Heme</keyword>
<reference evidence="11" key="1">
    <citation type="journal article" date="2020" name="Phytopathology">
        <title>Genome Sequence Resources of Colletotrichum truncatum, C. plurivorum, C. musicola, and C. sojae: Four Species Pathogenic to Soybean (Glycine max).</title>
        <authorList>
            <person name="Rogerio F."/>
            <person name="Boufleur T.R."/>
            <person name="Ciampi-Guillardi M."/>
            <person name="Sukno S.A."/>
            <person name="Thon M.R."/>
            <person name="Massola Junior N.S."/>
            <person name="Baroncelli R."/>
        </authorList>
    </citation>
    <scope>NUCLEOTIDE SEQUENCE</scope>
    <source>
        <strain evidence="11">LFN0074</strain>
    </source>
</reference>
<keyword evidence="5 9" id="KW-0560">Oxidoreductase</keyword>
<evidence type="ECO:0000256" key="9">
    <source>
        <dbReference type="RuleBase" id="RU000461"/>
    </source>
</evidence>
<dbReference type="PRINTS" id="PR00465">
    <property type="entry name" value="EP450IV"/>
</dbReference>
<comment type="similarity">
    <text evidence="2 9">Belongs to the cytochrome P450 family.</text>
</comment>
<dbReference type="PANTHER" id="PTHR46206">
    <property type="entry name" value="CYTOCHROME P450"/>
    <property type="match status" value="1"/>
</dbReference>
<keyword evidence="10" id="KW-0472">Membrane</keyword>
<dbReference type="GO" id="GO:0016705">
    <property type="term" value="F:oxidoreductase activity, acting on paired donors, with incorporation or reduction of molecular oxygen"/>
    <property type="evidence" value="ECO:0007669"/>
    <property type="project" value="InterPro"/>
</dbReference>
<dbReference type="InterPro" id="IPR017972">
    <property type="entry name" value="Cyt_P450_CS"/>
</dbReference>
<dbReference type="CDD" id="cd11041">
    <property type="entry name" value="CYP503A1-like"/>
    <property type="match status" value="1"/>
</dbReference>
<dbReference type="Proteomes" id="UP000639643">
    <property type="component" value="Unassembled WGS sequence"/>
</dbReference>
<evidence type="ECO:0000256" key="7">
    <source>
        <dbReference type="ARBA" id="ARBA00023033"/>
    </source>
</evidence>
<keyword evidence="10" id="KW-1133">Transmembrane helix</keyword>
<protein>
    <submittedName>
        <fullName evidence="11">Trichothecene c-8 hydroxylase cytochrome p450 monooxygenase</fullName>
    </submittedName>
</protein>
<keyword evidence="12" id="KW-1185">Reference proteome</keyword>
<proteinExistence type="inferred from homology"/>
<dbReference type="AlphaFoldDB" id="A0A8H6ISY5"/>
<keyword evidence="7 9" id="KW-0503">Monooxygenase</keyword>
<dbReference type="Pfam" id="PF00067">
    <property type="entry name" value="p450"/>
    <property type="match status" value="1"/>
</dbReference>
<evidence type="ECO:0000256" key="2">
    <source>
        <dbReference type="ARBA" id="ARBA00010617"/>
    </source>
</evidence>
<keyword evidence="10" id="KW-0812">Transmembrane</keyword>
<dbReference type="GO" id="GO:0004497">
    <property type="term" value="F:monooxygenase activity"/>
    <property type="evidence" value="ECO:0007669"/>
    <property type="project" value="UniProtKB-KW"/>
</dbReference>
<comment type="cofactor">
    <cofactor evidence="1 8">
        <name>heme</name>
        <dbReference type="ChEBI" id="CHEBI:30413"/>
    </cofactor>
</comment>
<evidence type="ECO:0000256" key="5">
    <source>
        <dbReference type="ARBA" id="ARBA00023002"/>
    </source>
</evidence>
<feature type="transmembrane region" description="Helical" evidence="10">
    <location>
        <begin position="20"/>
        <end position="42"/>
    </location>
</feature>
<dbReference type="GO" id="GO:0005506">
    <property type="term" value="F:iron ion binding"/>
    <property type="evidence" value="ECO:0007669"/>
    <property type="project" value="InterPro"/>
</dbReference>
<organism evidence="11 12">
    <name type="scientific">Colletotrichum musicola</name>
    <dbReference type="NCBI Taxonomy" id="2175873"/>
    <lineage>
        <taxon>Eukaryota</taxon>
        <taxon>Fungi</taxon>
        <taxon>Dikarya</taxon>
        <taxon>Ascomycota</taxon>
        <taxon>Pezizomycotina</taxon>
        <taxon>Sordariomycetes</taxon>
        <taxon>Hypocreomycetidae</taxon>
        <taxon>Glomerellales</taxon>
        <taxon>Glomerellaceae</taxon>
        <taxon>Colletotrichum</taxon>
        <taxon>Colletotrichum orchidearum species complex</taxon>
    </lineage>
</organism>
<dbReference type="InterPro" id="IPR002403">
    <property type="entry name" value="Cyt_P450_E_grp-IV"/>
</dbReference>
<accession>A0A8H6ISY5</accession>
<evidence type="ECO:0000256" key="4">
    <source>
        <dbReference type="ARBA" id="ARBA00022723"/>
    </source>
</evidence>
<name>A0A8H6ISY5_9PEZI</name>
<dbReference type="PANTHER" id="PTHR46206:SF2">
    <property type="entry name" value="CYTOCHROME P450 MONOOXYGENASE AUSG-RELATED"/>
    <property type="match status" value="1"/>
</dbReference>